<dbReference type="InterPro" id="IPR015943">
    <property type="entry name" value="WD40/YVTN_repeat-like_dom_sf"/>
</dbReference>
<dbReference type="Gene3D" id="2.130.10.10">
    <property type="entry name" value="YVTN repeat-like/Quinoprotein amine dehydrogenase"/>
    <property type="match status" value="3"/>
</dbReference>
<evidence type="ECO:0000313" key="5">
    <source>
        <dbReference type="Proteomes" id="UP001194580"/>
    </source>
</evidence>
<keyword evidence="1 3" id="KW-0853">WD repeat</keyword>
<proteinExistence type="predicted"/>
<gene>
    <name evidence="4" type="ORF">BGZ95_011791</name>
</gene>
<evidence type="ECO:0000256" key="3">
    <source>
        <dbReference type="PROSITE-ProRule" id="PRU00221"/>
    </source>
</evidence>
<protein>
    <recommendedName>
        <fullName evidence="6">WD40 repeat-like protein</fullName>
    </recommendedName>
</protein>
<sequence>MAVGSTSEPVRMFDSQTGFLGSVLENRQGGMACVVYSPDGQWIVSGDWKGNLQLWETATGKAGPTWKAHPVCVNNVDFSANGQWIASCGDELVVRLWDARTGAAVSVFAGHIKEVSSLAFSPDGSQLASCSQDRTVRLWDMSSTGVGPKSHGSFGPVTKVAYSSHGLHVISDSFNGTMRYYDEVTGQLGVVHSIGDGRVDCIAYSPDGLRFAAPGHLGDVTIRNARTGAAEVVIGRGIHSIESIAFSPRWIATGSVKGTLRLWDASSGEPGRVFTGHTDGIKSLAFSPNGQKVVSAGVSDGYDSTWIWTVDTGECKPLVGEKKSHSRVTAYSMDGLVLSTIAYSLVQLWDANTGQELGPGLKHNSQISCVAISPCSQWIATGGARSVFLWISGLGNAQMESRQRHVLTIGGFFGNVNSIVWKPDAGHLEFATGCQAGSIRTWRLREVGGFWSVLLLWSDGPTSLTVEDAVFDGVQDLSPTNQKLLLQRGAKKDHSFPQTGTQVSLDEFERADIDKSDE</sequence>
<keyword evidence="5" id="KW-1185">Reference proteome</keyword>
<dbReference type="InterPro" id="IPR036322">
    <property type="entry name" value="WD40_repeat_dom_sf"/>
</dbReference>
<feature type="repeat" description="WD" evidence="3">
    <location>
        <begin position="108"/>
        <end position="143"/>
    </location>
</feature>
<name>A0AAD4D9F6_9FUNG</name>
<reference evidence="4" key="1">
    <citation type="journal article" date="2020" name="Fungal Divers.">
        <title>Resolving the Mortierellaceae phylogeny through synthesis of multi-gene phylogenetics and phylogenomics.</title>
        <authorList>
            <person name="Vandepol N."/>
            <person name="Liber J."/>
            <person name="Desiro A."/>
            <person name="Na H."/>
            <person name="Kennedy M."/>
            <person name="Barry K."/>
            <person name="Grigoriev I.V."/>
            <person name="Miller A.N."/>
            <person name="O'Donnell K."/>
            <person name="Stajich J.E."/>
            <person name="Bonito G."/>
        </authorList>
    </citation>
    <scope>NUCLEOTIDE SEQUENCE</scope>
    <source>
        <strain evidence="4">NRRL 28262</strain>
    </source>
</reference>
<dbReference type="CDD" id="cd00200">
    <property type="entry name" value="WD40"/>
    <property type="match status" value="1"/>
</dbReference>
<dbReference type="AlphaFoldDB" id="A0AAD4D9F6"/>
<feature type="repeat" description="WD" evidence="3">
    <location>
        <begin position="274"/>
        <end position="306"/>
    </location>
</feature>
<dbReference type="PANTHER" id="PTHR19879">
    <property type="entry name" value="TRANSCRIPTION INITIATION FACTOR TFIID"/>
    <property type="match status" value="1"/>
</dbReference>
<feature type="repeat" description="WD" evidence="3">
    <location>
        <begin position="66"/>
        <end position="107"/>
    </location>
</feature>
<dbReference type="PROSITE" id="PS50082">
    <property type="entry name" value="WD_REPEATS_2"/>
    <property type="match status" value="5"/>
</dbReference>
<dbReference type="PRINTS" id="PR00320">
    <property type="entry name" value="GPROTEINBRPT"/>
</dbReference>
<evidence type="ECO:0000256" key="2">
    <source>
        <dbReference type="ARBA" id="ARBA00022737"/>
    </source>
</evidence>
<feature type="repeat" description="WD" evidence="3">
    <location>
        <begin position="241"/>
        <end position="273"/>
    </location>
</feature>
<feature type="repeat" description="WD" evidence="3">
    <location>
        <begin position="24"/>
        <end position="65"/>
    </location>
</feature>
<dbReference type="InterPro" id="IPR020472">
    <property type="entry name" value="WD40_PAC1"/>
</dbReference>
<evidence type="ECO:0008006" key="6">
    <source>
        <dbReference type="Google" id="ProtNLM"/>
    </source>
</evidence>
<evidence type="ECO:0000313" key="4">
    <source>
        <dbReference type="EMBL" id="KAG0272467.1"/>
    </source>
</evidence>
<dbReference type="Pfam" id="PF00400">
    <property type="entry name" value="WD40"/>
    <property type="match status" value="6"/>
</dbReference>
<dbReference type="PROSITE" id="PS00678">
    <property type="entry name" value="WD_REPEATS_1"/>
    <property type="match status" value="1"/>
</dbReference>
<dbReference type="PANTHER" id="PTHR19879:SF9">
    <property type="entry name" value="TRANSCRIPTION INITIATION FACTOR TFIID SUBUNIT 5"/>
    <property type="match status" value="1"/>
</dbReference>
<dbReference type="EMBL" id="JAAAIL010000921">
    <property type="protein sequence ID" value="KAG0272467.1"/>
    <property type="molecule type" value="Genomic_DNA"/>
</dbReference>
<dbReference type="SMART" id="SM00320">
    <property type="entry name" value="WD40"/>
    <property type="match status" value="8"/>
</dbReference>
<keyword evidence="2" id="KW-0677">Repeat</keyword>
<dbReference type="InterPro" id="IPR001680">
    <property type="entry name" value="WD40_rpt"/>
</dbReference>
<accession>A0AAD4D9F6</accession>
<evidence type="ECO:0000256" key="1">
    <source>
        <dbReference type="ARBA" id="ARBA00022574"/>
    </source>
</evidence>
<dbReference type="SUPFAM" id="SSF50978">
    <property type="entry name" value="WD40 repeat-like"/>
    <property type="match status" value="2"/>
</dbReference>
<comment type="caution">
    <text evidence="4">The sequence shown here is derived from an EMBL/GenBank/DDBJ whole genome shotgun (WGS) entry which is preliminary data.</text>
</comment>
<dbReference type="InterPro" id="IPR019775">
    <property type="entry name" value="WD40_repeat_CS"/>
</dbReference>
<dbReference type="PROSITE" id="PS50294">
    <property type="entry name" value="WD_REPEATS_REGION"/>
    <property type="match status" value="2"/>
</dbReference>
<dbReference type="Proteomes" id="UP001194580">
    <property type="component" value="Unassembled WGS sequence"/>
</dbReference>
<organism evidence="4 5">
    <name type="scientific">Linnemannia exigua</name>
    <dbReference type="NCBI Taxonomy" id="604196"/>
    <lineage>
        <taxon>Eukaryota</taxon>
        <taxon>Fungi</taxon>
        <taxon>Fungi incertae sedis</taxon>
        <taxon>Mucoromycota</taxon>
        <taxon>Mortierellomycotina</taxon>
        <taxon>Mortierellomycetes</taxon>
        <taxon>Mortierellales</taxon>
        <taxon>Mortierellaceae</taxon>
        <taxon>Linnemannia</taxon>
    </lineage>
</organism>